<evidence type="ECO:0000256" key="2">
    <source>
        <dbReference type="ARBA" id="ARBA00022630"/>
    </source>
</evidence>
<dbReference type="RefSeq" id="XP_018139321.1">
    <property type="nucleotide sequence ID" value="XM_018294285.1"/>
</dbReference>
<dbReference type="InterPro" id="IPR050493">
    <property type="entry name" value="FAD-dep_Monooxygenase_BioMet"/>
</dbReference>
<organism evidence="7 8">
    <name type="scientific">Pochonia chlamydosporia 170</name>
    <dbReference type="NCBI Taxonomy" id="1380566"/>
    <lineage>
        <taxon>Eukaryota</taxon>
        <taxon>Fungi</taxon>
        <taxon>Dikarya</taxon>
        <taxon>Ascomycota</taxon>
        <taxon>Pezizomycotina</taxon>
        <taxon>Sordariomycetes</taxon>
        <taxon>Hypocreomycetidae</taxon>
        <taxon>Hypocreales</taxon>
        <taxon>Clavicipitaceae</taxon>
        <taxon>Pochonia</taxon>
    </lineage>
</organism>
<accession>A0A179F867</accession>
<feature type="domain" description="FAD-binding" evidence="6">
    <location>
        <begin position="7"/>
        <end position="330"/>
    </location>
</feature>
<dbReference type="GO" id="GO:0071949">
    <property type="term" value="F:FAD binding"/>
    <property type="evidence" value="ECO:0007669"/>
    <property type="project" value="InterPro"/>
</dbReference>
<dbReference type="EMBL" id="LSBJ02000007">
    <property type="protein sequence ID" value="OAQ61617.1"/>
    <property type="molecule type" value="Genomic_DNA"/>
</dbReference>
<protein>
    <submittedName>
        <fullName evidence="7">Monooxygenase FAD-binding protein</fullName>
    </submittedName>
</protein>
<dbReference type="GeneID" id="28858279"/>
<dbReference type="KEGG" id="pchm:VFPPC_16532"/>
<sequence>MSPSPVVLIIGCGIAGPVLGYLLKQKGYTPIVFEKVSELGDAGASLMLMSNGLKVLELVGVANKVTAESMPIQRFIDSNAEGKILGSSNLPSIFKDKYSQPLAGIKRTSINLMLKNTLLDQHIDVREGWELLDIKEEEDSVTAYFNGGRSVTGSFLIGCDGIKSASRRALLQVKGITEGPPTYTGLTQTAGISKTPKTLLDSAAMRNWYADGTHMIAYPISKSHISWAITQREAQETAETWRPYRTEELPHQKSQLSQLLDGWNPAVKEMIASSERIIKFGLFDRAELNSGEWFSKRCVLVGDAAHPTSPHLGQGANQALEDCYHLSHALPNLRVGGESSPDGAFVLGSSLAATIFKPYAEKRQPRTSHLVRGARAVGEQRTASGEEACKRRDEMVVQKFADDGLLAAKMDELLREPFSKP</sequence>
<comment type="similarity">
    <text evidence="1">Belongs to the paxM FAD-dependent monooxygenase family.</text>
</comment>
<dbReference type="Pfam" id="PF01494">
    <property type="entry name" value="FAD_binding_3"/>
    <property type="match status" value="1"/>
</dbReference>
<dbReference type="STRING" id="1380566.A0A179F867"/>
<comment type="caution">
    <text evidence="7">The sequence shown here is derived from an EMBL/GenBank/DDBJ whole genome shotgun (WGS) entry which is preliminary data.</text>
</comment>
<keyword evidence="2" id="KW-0285">Flavoprotein</keyword>
<dbReference type="Proteomes" id="UP000078397">
    <property type="component" value="Unassembled WGS sequence"/>
</dbReference>
<evidence type="ECO:0000313" key="7">
    <source>
        <dbReference type="EMBL" id="OAQ61617.1"/>
    </source>
</evidence>
<evidence type="ECO:0000256" key="3">
    <source>
        <dbReference type="ARBA" id="ARBA00022827"/>
    </source>
</evidence>
<evidence type="ECO:0000256" key="1">
    <source>
        <dbReference type="ARBA" id="ARBA00007992"/>
    </source>
</evidence>
<evidence type="ECO:0000313" key="8">
    <source>
        <dbReference type="Proteomes" id="UP000078397"/>
    </source>
</evidence>
<dbReference type="InterPro" id="IPR002938">
    <property type="entry name" value="FAD-bd"/>
</dbReference>
<reference evidence="7 8" key="1">
    <citation type="journal article" date="2016" name="PLoS Pathog.">
        <title>Biosynthesis of antibiotic leucinostatins in bio-control fungus Purpureocillium lilacinum and their inhibition on phytophthora revealed by genome mining.</title>
        <authorList>
            <person name="Wang G."/>
            <person name="Liu Z."/>
            <person name="Lin R."/>
            <person name="Li E."/>
            <person name="Mao Z."/>
            <person name="Ling J."/>
            <person name="Yang Y."/>
            <person name="Yin W.B."/>
            <person name="Xie B."/>
        </authorList>
    </citation>
    <scope>NUCLEOTIDE SEQUENCE [LARGE SCALE GENOMIC DNA]</scope>
    <source>
        <strain evidence="7">170</strain>
    </source>
</reference>
<evidence type="ECO:0000256" key="5">
    <source>
        <dbReference type="ARBA" id="ARBA00023033"/>
    </source>
</evidence>
<evidence type="ECO:0000256" key="4">
    <source>
        <dbReference type="ARBA" id="ARBA00023002"/>
    </source>
</evidence>
<keyword evidence="5 7" id="KW-0503">Monooxygenase</keyword>
<dbReference type="GO" id="GO:0004497">
    <property type="term" value="F:monooxygenase activity"/>
    <property type="evidence" value="ECO:0007669"/>
    <property type="project" value="UniProtKB-KW"/>
</dbReference>
<gene>
    <name evidence="7" type="ORF">VFPPC_16532</name>
</gene>
<dbReference type="PRINTS" id="PR00420">
    <property type="entry name" value="RNGMNOXGNASE"/>
</dbReference>
<dbReference type="Gene3D" id="3.50.50.60">
    <property type="entry name" value="FAD/NAD(P)-binding domain"/>
    <property type="match status" value="1"/>
</dbReference>
<dbReference type="AlphaFoldDB" id="A0A179F867"/>
<name>A0A179F867_METCM</name>
<keyword evidence="3" id="KW-0274">FAD</keyword>
<dbReference type="PANTHER" id="PTHR13789:SF309">
    <property type="entry name" value="PUTATIVE (AFU_ORTHOLOGUE AFUA_6G14510)-RELATED"/>
    <property type="match status" value="1"/>
</dbReference>
<evidence type="ECO:0000259" key="6">
    <source>
        <dbReference type="Pfam" id="PF01494"/>
    </source>
</evidence>
<dbReference type="OrthoDB" id="1878542at2759"/>
<proteinExistence type="inferred from homology"/>
<dbReference type="PANTHER" id="PTHR13789">
    <property type="entry name" value="MONOOXYGENASE"/>
    <property type="match status" value="1"/>
</dbReference>
<dbReference type="InterPro" id="IPR036188">
    <property type="entry name" value="FAD/NAD-bd_sf"/>
</dbReference>
<dbReference type="SUPFAM" id="SSF51905">
    <property type="entry name" value="FAD/NAD(P)-binding domain"/>
    <property type="match status" value="1"/>
</dbReference>
<keyword evidence="8" id="KW-1185">Reference proteome</keyword>
<keyword evidence="4" id="KW-0560">Oxidoreductase</keyword>